<protein>
    <recommendedName>
        <fullName evidence="5">ANTAR domain-containing protein</fullName>
    </recommendedName>
</protein>
<dbReference type="PIRSF" id="PIRSF036625">
    <property type="entry name" value="GAF_ANTAR"/>
    <property type="match status" value="1"/>
</dbReference>
<dbReference type="InterPro" id="IPR012074">
    <property type="entry name" value="GAF_ANTAR"/>
</dbReference>
<dbReference type="GO" id="GO:0016301">
    <property type="term" value="F:kinase activity"/>
    <property type="evidence" value="ECO:0007669"/>
    <property type="project" value="UniProtKB-KW"/>
</dbReference>
<dbReference type="InterPro" id="IPR036388">
    <property type="entry name" value="WH-like_DNA-bd_sf"/>
</dbReference>
<evidence type="ECO:0000313" key="7">
    <source>
        <dbReference type="Proteomes" id="UP000077519"/>
    </source>
</evidence>
<dbReference type="GO" id="GO:0003723">
    <property type="term" value="F:RNA binding"/>
    <property type="evidence" value="ECO:0007669"/>
    <property type="project" value="InterPro"/>
</dbReference>
<evidence type="ECO:0000256" key="3">
    <source>
        <dbReference type="ARBA" id="ARBA00023015"/>
    </source>
</evidence>
<dbReference type="Gene3D" id="3.30.450.40">
    <property type="match status" value="1"/>
</dbReference>
<dbReference type="Pfam" id="PF13185">
    <property type="entry name" value="GAF_2"/>
    <property type="match status" value="1"/>
</dbReference>
<keyword evidence="1" id="KW-0808">Transferase</keyword>
<dbReference type="PROSITE" id="PS50921">
    <property type="entry name" value="ANTAR"/>
    <property type="match status" value="1"/>
</dbReference>
<keyword evidence="2" id="KW-0418">Kinase</keyword>
<gene>
    <name evidence="6" type="ORF">A3K89_05535</name>
</gene>
<evidence type="ECO:0000256" key="2">
    <source>
        <dbReference type="ARBA" id="ARBA00022777"/>
    </source>
</evidence>
<evidence type="ECO:0000259" key="5">
    <source>
        <dbReference type="PROSITE" id="PS50921"/>
    </source>
</evidence>
<feature type="domain" description="ANTAR" evidence="5">
    <location>
        <begin position="169"/>
        <end position="230"/>
    </location>
</feature>
<dbReference type="SUPFAM" id="SSF52172">
    <property type="entry name" value="CheY-like"/>
    <property type="match status" value="1"/>
</dbReference>
<dbReference type="Gene3D" id="1.10.10.10">
    <property type="entry name" value="Winged helix-like DNA-binding domain superfamily/Winged helix DNA-binding domain"/>
    <property type="match status" value="1"/>
</dbReference>
<dbReference type="Pfam" id="PF03861">
    <property type="entry name" value="ANTAR"/>
    <property type="match status" value="1"/>
</dbReference>
<name>A0A177YHF1_9NOCA</name>
<proteinExistence type="predicted"/>
<dbReference type="AlphaFoldDB" id="A0A177YHF1"/>
<dbReference type="InterPro" id="IPR003018">
    <property type="entry name" value="GAF"/>
</dbReference>
<dbReference type="InterPro" id="IPR029016">
    <property type="entry name" value="GAF-like_dom_sf"/>
</dbReference>
<keyword evidence="4" id="KW-0804">Transcription</keyword>
<evidence type="ECO:0000313" key="6">
    <source>
        <dbReference type="EMBL" id="OAK54996.1"/>
    </source>
</evidence>
<keyword evidence="3" id="KW-0805">Transcription regulation</keyword>
<dbReference type="EMBL" id="LVHI01000012">
    <property type="protein sequence ID" value="OAK54996.1"/>
    <property type="molecule type" value="Genomic_DNA"/>
</dbReference>
<evidence type="ECO:0000256" key="1">
    <source>
        <dbReference type="ARBA" id="ARBA00022679"/>
    </source>
</evidence>
<sequence>MSYDRGEDRSSRHAELPALLAQFARDMRDERRSTSNTLNGILHTAVELVDGADSGCITTLTKGERTVVAATDEMAEELCRRQYEYGEGPIASEVRHFDVVVADDLGVEHRWPQFAAGAVDQGVRSLVAFQLFSNGDDVGALVLYSNRAKAFGPDAVFTGEALAAHAAIALLGARDNEQFRAGLASRDIIGQAKGMIMERYKIDADQAFELLTKLSQQRNIPLKKVAEELVAAERP</sequence>
<comment type="caution">
    <text evidence="6">The sequence shown here is derived from an EMBL/GenBank/DDBJ whole genome shotgun (WGS) entry which is preliminary data.</text>
</comment>
<organism evidence="6 7">
    <name type="scientific">Rhodococcoides kyotonense</name>
    <dbReference type="NCBI Taxonomy" id="398843"/>
    <lineage>
        <taxon>Bacteria</taxon>
        <taxon>Bacillati</taxon>
        <taxon>Actinomycetota</taxon>
        <taxon>Actinomycetes</taxon>
        <taxon>Mycobacteriales</taxon>
        <taxon>Nocardiaceae</taxon>
        <taxon>Rhodococcoides</taxon>
    </lineage>
</organism>
<keyword evidence="7" id="KW-1185">Reference proteome</keyword>
<accession>A0A177YHF1</accession>
<dbReference type="InterPro" id="IPR005561">
    <property type="entry name" value="ANTAR"/>
</dbReference>
<dbReference type="SUPFAM" id="SSF55781">
    <property type="entry name" value="GAF domain-like"/>
    <property type="match status" value="1"/>
</dbReference>
<dbReference type="SMART" id="SM01012">
    <property type="entry name" value="ANTAR"/>
    <property type="match status" value="1"/>
</dbReference>
<dbReference type="InterPro" id="IPR011006">
    <property type="entry name" value="CheY-like_superfamily"/>
</dbReference>
<reference evidence="6 7" key="1">
    <citation type="submission" date="2016-03" db="EMBL/GenBank/DDBJ databases">
        <title>Genome sequence of Rhodococcus kyotonensis KB10.</title>
        <authorList>
            <person name="Jeong H."/>
            <person name="Hong C.E."/>
            <person name="Jo S.H."/>
            <person name="Park J.M."/>
        </authorList>
    </citation>
    <scope>NUCLEOTIDE SEQUENCE [LARGE SCALE GENOMIC DNA]</scope>
    <source>
        <strain evidence="6 7">KB10</strain>
    </source>
</reference>
<dbReference type="Proteomes" id="UP000077519">
    <property type="component" value="Unassembled WGS sequence"/>
</dbReference>
<evidence type="ECO:0000256" key="4">
    <source>
        <dbReference type="ARBA" id="ARBA00023163"/>
    </source>
</evidence>